<keyword evidence="4" id="KW-0949">S-adenosyl-L-methionine</keyword>
<proteinExistence type="predicted"/>
<dbReference type="RefSeq" id="WP_182598264.1">
    <property type="nucleotide sequence ID" value="NZ_JACIVC010000058.1"/>
</dbReference>
<dbReference type="GO" id="GO:0003677">
    <property type="term" value="F:DNA binding"/>
    <property type="evidence" value="ECO:0007669"/>
    <property type="project" value="InterPro"/>
</dbReference>
<dbReference type="InterPro" id="IPR003356">
    <property type="entry name" value="DNA_methylase_A-5"/>
</dbReference>
<dbReference type="SUPFAM" id="SSF53335">
    <property type="entry name" value="S-adenosyl-L-methionine-dependent methyltransferases"/>
    <property type="match status" value="1"/>
</dbReference>
<evidence type="ECO:0000256" key="3">
    <source>
        <dbReference type="ARBA" id="ARBA00022679"/>
    </source>
</evidence>
<comment type="caution">
    <text evidence="8">The sequence shown here is derived from an EMBL/GenBank/DDBJ whole genome shotgun (WGS) entry which is preliminary data.</text>
</comment>
<keyword evidence="3" id="KW-0808">Transferase</keyword>
<evidence type="ECO:0000256" key="4">
    <source>
        <dbReference type="ARBA" id="ARBA00022691"/>
    </source>
</evidence>
<keyword evidence="2 8" id="KW-0489">Methyltransferase</keyword>
<feature type="domain" description="DNA methylase adenine-specific" evidence="7">
    <location>
        <begin position="303"/>
        <end position="585"/>
    </location>
</feature>
<dbReference type="Gene3D" id="3.40.50.150">
    <property type="entry name" value="Vaccinia Virus protein VP39"/>
    <property type="match status" value="1"/>
</dbReference>
<dbReference type="GO" id="GO:0009307">
    <property type="term" value="P:DNA restriction-modification system"/>
    <property type="evidence" value="ECO:0007669"/>
    <property type="project" value="UniProtKB-KW"/>
</dbReference>
<comment type="catalytic activity">
    <reaction evidence="6">
        <text>a 2'-deoxyadenosine in DNA + S-adenosyl-L-methionine = an N(6)-methyl-2'-deoxyadenosine in DNA + S-adenosyl-L-homocysteine + H(+)</text>
        <dbReference type="Rhea" id="RHEA:15197"/>
        <dbReference type="Rhea" id="RHEA-COMP:12418"/>
        <dbReference type="Rhea" id="RHEA-COMP:12419"/>
        <dbReference type="ChEBI" id="CHEBI:15378"/>
        <dbReference type="ChEBI" id="CHEBI:57856"/>
        <dbReference type="ChEBI" id="CHEBI:59789"/>
        <dbReference type="ChEBI" id="CHEBI:90615"/>
        <dbReference type="ChEBI" id="CHEBI:90616"/>
        <dbReference type="EC" id="2.1.1.72"/>
    </reaction>
</comment>
<dbReference type="GO" id="GO:0008170">
    <property type="term" value="F:N-methyltransferase activity"/>
    <property type="evidence" value="ECO:0007669"/>
    <property type="project" value="InterPro"/>
</dbReference>
<dbReference type="PANTHER" id="PTHR42933:SF3">
    <property type="entry name" value="TYPE I RESTRICTION ENZYME MJAVIII METHYLASE SUBUNIT"/>
    <property type="match status" value="1"/>
</dbReference>
<dbReference type="Proteomes" id="UP000518316">
    <property type="component" value="Unassembled WGS sequence"/>
</dbReference>
<protein>
    <recommendedName>
        <fullName evidence="1">site-specific DNA-methyltransferase (adenine-specific)</fullName>
        <ecNumber evidence="1">2.1.1.72</ecNumber>
    </recommendedName>
</protein>
<evidence type="ECO:0000256" key="1">
    <source>
        <dbReference type="ARBA" id="ARBA00011900"/>
    </source>
</evidence>
<dbReference type="EC" id="2.1.1.72" evidence="1"/>
<name>A0A7W3TSC4_9LACO</name>
<dbReference type="InterPro" id="IPR029063">
    <property type="entry name" value="SAM-dependent_MTases_sf"/>
</dbReference>
<dbReference type="Pfam" id="PF02384">
    <property type="entry name" value="N6_Mtase"/>
    <property type="match status" value="1"/>
</dbReference>
<evidence type="ECO:0000313" key="9">
    <source>
        <dbReference type="Proteomes" id="UP000518316"/>
    </source>
</evidence>
<reference evidence="8 9" key="1">
    <citation type="submission" date="2020-07" db="EMBL/GenBank/DDBJ databases">
        <title>Description of Limosilactobacillus balticus sp. nov., Limosilactobacillus agrestis sp. nov., Limosilactobacillus albertensis sp. nov., Limosilactobacillus rudii sp. nov., Limosilactobacillus fastidiosus sp. nov., five novel Limosilactobacillus species isolated from the vertebrate gastrointestinal tract, and proposal of 6 subspecies of Limosilactobacillus reuteri adapted to the gastrointestinal tract of specific vertebrate hosts.</title>
        <authorList>
            <person name="Li F."/>
            <person name="Cheng C."/>
            <person name="Zheng J."/>
            <person name="Quevedo R.M."/>
            <person name="Li J."/>
            <person name="Roos S."/>
            <person name="Gaenzle M.G."/>
            <person name="Walter J."/>
        </authorList>
    </citation>
    <scope>NUCLEOTIDE SEQUENCE [LARGE SCALE GENOMIC DNA]</scope>
    <source>
        <strain evidence="8 9">RRLNB_1_1</strain>
    </source>
</reference>
<gene>
    <name evidence="8" type="ORF">H5S40_06020</name>
</gene>
<keyword evidence="9" id="KW-1185">Reference proteome</keyword>
<evidence type="ECO:0000256" key="6">
    <source>
        <dbReference type="ARBA" id="ARBA00047942"/>
    </source>
</evidence>
<evidence type="ECO:0000259" key="7">
    <source>
        <dbReference type="Pfam" id="PF02384"/>
    </source>
</evidence>
<keyword evidence="5" id="KW-0680">Restriction system</keyword>
<evidence type="ECO:0000256" key="2">
    <source>
        <dbReference type="ARBA" id="ARBA00022603"/>
    </source>
</evidence>
<sequence length="639" mass="72234">MARSEGTTDLWVNHLLEDVDIHLDYQSSKIKNIDSALHTASKRLNGKPGYPEYVGIVRDFLIVIEDKSDISNHVYVKDGVITTDNDKVVPEYALNGALHYARHILQQTSYKKCFAVGVSGNDKIHRITPLYVNERGEYQQLPDIESFISLNERNVDEYYLKEVLHEDTNEEKTTVEILKDAAKLHESLRTYGQLKDTDKPLVVSGILLALREGESHNFSIDTLTGDTVKTDGQKIMEAIISNLKRSNVQPQVKLDKLINQFRIITDSAKLNTKDDRLGMTPLHYYTEFINQTIYQDIRYNSSSEDYLGRFYGEFMSYSGGDGQSLGIILTPKHITQLFCDLVDLKADDHVLDPTCGTGGFLIAAMHNMLNQTNSESERQSIRKNQLFGIELQDYMFTIATTNMILRGDGKSNLKNEDFLAQPAAKLQTDAMATVGMMNPPYSQGSKSDPSKYEISFIKHLLDSLLPDARCAVIVPQSTMVGKSKAEKQIKEAILKEHTLEGVITCNPNTFYGVGTNPVIAVFTAHQPQLNDKQVKFIDFRNDGYKVSPHTGLVATSQVKDRKQYLLDVWQNNIKAPTKFCVKSTINASDEWLHSFYYFNDEIPSESDFDKSIGDYLDFEFSMVMAGRDYLFRESGDENA</sequence>
<dbReference type="PANTHER" id="PTHR42933">
    <property type="entry name" value="SLR6095 PROTEIN"/>
    <property type="match status" value="1"/>
</dbReference>
<dbReference type="GO" id="GO:0009007">
    <property type="term" value="F:site-specific DNA-methyltransferase (adenine-specific) activity"/>
    <property type="evidence" value="ECO:0007669"/>
    <property type="project" value="UniProtKB-EC"/>
</dbReference>
<dbReference type="AlphaFoldDB" id="A0A7W3TSC4"/>
<dbReference type="EMBL" id="JACIVC010000058">
    <property type="protein sequence ID" value="MBB1069706.1"/>
    <property type="molecule type" value="Genomic_DNA"/>
</dbReference>
<organism evidence="8 9">
    <name type="scientific">Limosilactobacillus albertensis</name>
    <dbReference type="NCBI Taxonomy" id="2759752"/>
    <lineage>
        <taxon>Bacteria</taxon>
        <taxon>Bacillati</taxon>
        <taxon>Bacillota</taxon>
        <taxon>Bacilli</taxon>
        <taxon>Lactobacillales</taxon>
        <taxon>Lactobacillaceae</taxon>
        <taxon>Limosilactobacillus</taxon>
    </lineage>
</organism>
<dbReference type="GO" id="GO:0032259">
    <property type="term" value="P:methylation"/>
    <property type="evidence" value="ECO:0007669"/>
    <property type="project" value="UniProtKB-KW"/>
</dbReference>
<dbReference type="InterPro" id="IPR051537">
    <property type="entry name" value="DNA_Adenine_Mtase"/>
</dbReference>
<evidence type="ECO:0000313" key="8">
    <source>
        <dbReference type="EMBL" id="MBB1069706.1"/>
    </source>
</evidence>
<dbReference type="PRINTS" id="PR00507">
    <property type="entry name" value="N12N6MTFRASE"/>
</dbReference>
<accession>A0A7W3TSC4</accession>
<evidence type="ECO:0000256" key="5">
    <source>
        <dbReference type="ARBA" id="ARBA00022747"/>
    </source>
</evidence>